<dbReference type="SUPFAM" id="SSF56436">
    <property type="entry name" value="C-type lectin-like"/>
    <property type="match status" value="8"/>
</dbReference>
<keyword evidence="1" id="KW-1015">Disulfide bond</keyword>
<dbReference type="OrthoDB" id="6161136at2759"/>
<dbReference type="SMART" id="SM00034">
    <property type="entry name" value="CLECT"/>
    <property type="match status" value="8"/>
</dbReference>
<comment type="caution">
    <text evidence="6">The sequence shown here is derived from an EMBL/GenBank/DDBJ whole genome shotgun (WGS) entry which is preliminary data.</text>
</comment>
<dbReference type="InterPro" id="IPR008979">
    <property type="entry name" value="Galactose-bd-like_sf"/>
</dbReference>
<dbReference type="SMART" id="SM00321">
    <property type="entry name" value="WSC"/>
    <property type="match status" value="1"/>
</dbReference>
<dbReference type="InterPro" id="IPR001304">
    <property type="entry name" value="C-type_lectin-like"/>
</dbReference>
<feature type="domain" description="F5/8 type C" evidence="3">
    <location>
        <begin position="18"/>
        <end position="166"/>
    </location>
</feature>
<dbReference type="Gene3D" id="3.10.100.10">
    <property type="entry name" value="Mannose-Binding Protein A, subunit A"/>
    <property type="match status" value="8"/>
</dbReference>
<dbReference type="InterPro" id="IPR018378">
    <property type="entry name" value="C-type_lectin_CS"/>
</dbReference>
<dbReference type="InterPro" id="IPR016187">
    <property type="entry name" value="CTDL_fold"/>
</dbReference>
<feature type="domain" description="C-type lectin" evidence="4">
    <location>
        <begin position="920"/>
        <end position="1060"/>
    </location>
</feature>
<evidence type="ECO:0000313" key="7">
    <source>
        <dbReference type="Proteomes" id="UP000593567"/>
    </source>
</evidence>
<dbReference type="EMBL" id="VXIV02003291">
    <property type="protein sequence ID" value="KAF6018620.1"/>
    <property type="molecule type" value="Genomic_DNA"/>
</dbReference>
<dbReference type="InterPro" id="IPR000421">
    <property type="entry name" value="FA58C"/>
</dbReference>
<dbReference type="PANTHER" id="PTHR22803">
    <property type="entry name" value="MANNOSE, PHOSPHOLIPASE, LECTIN RECEPTOR RELATED"/>
    <property type="match status" value="1"/>
</dbReference>
<dbReference type="Gene3D" id="2.60.120.260">
    <property type="entry name" value="Galactose-binding domain-like"/>
    <property type="match status" value="1"/>
</dbReference>
<feature type="domain" description="C-type lectin" evidence="4">
    <location>
        <begin position="602"/>
        <end position="726"/>
    </location>
</feature>
<dbReference type="PROSITE" id="PS00615">
    <property type="entry name" value="C_TYPE_LECTIN_1"/>
    <property type="match status" value="4"/>
</dbReference>
<dbReference type="CDD" id="cd00037">
    <property type="entry name" value="CLECT"/>
    <property type="match status" value="6"/>
</dbReference>
<feature type="domain" description="C-type lectin" evidence="4">
    <location>
        <begin position="276"/>
        <end position="407"/>
    </location>
</feature>
<evidence type="ECO:0000259" key="4">
    <source>
        <dbReference type="PROSITE" id="PS50041"/>
    </source>
</evidence>
<accession>A0A7J7IXM3</accession>
<dbReference type="SMART" id="SM00231">
    <property type="entry name" value="FA58C"/>
    <property type="match status" value="1"/>
</dbReference>
<evidence type="ECO:0000259" key="5">
    <source>
        <dbReference type="PROSITE" id="PS51212"/>
    </source>
</evidence>
<evidence type="ECO:0008006" key="8">
    <source>
        <dbReference type="Google" id="ProtNLM"/>
    </source>
</evidence>
<dbReference type="PROSITE" id="PS51212">
    <property type="entry name" value="WSC"/>
    <property type="match status" value="1"/>
</dbReference>
<feature type="region of interest" description="Disordered" evidence="2">
    <location>
        <begin position="1365"/>
        <end position="1384"/>
    </location>
</feature>
<dbReference type="InterPro" id="IPR016186">
    <property type="entry name" value="C-type_lectin-like/link_sf"/>
</dbReference>
<sequence>MFYVINGYTVLVCDYKGCSLAAMINGPTPLDNTRLSASGSLSSDFGPTKARLDTTGYASAWIPKVSKVANGRPFIQVDFGVTERISAVTTQGRSDEDQWVTAYSISYSFDGKTFYNYKPGLRFRANNDRNTKKKNFLPTQIVAQAIRIHPLTWKGRAAMRIELHGCAGSAAKSVGCFTEGSHADSFDGPTAYYTYNSPSKCAANCFKQGFMYAGLSRSTCKCGNYLPIGGESKRCNFKCRGDDNFFCGGYAAGMVSIYETGIGPDDERCPVGYDTFNGKCFKISKAIQSWQDARASCLAEGGDLATINSDADQAYIRTQMAKLDRGAWIGLNDLQDQMSFEWADGSPVLVTFWQHSEPNNHLGKREDCVEAISYKEMGQAYKGQNLATRNGWWNDRLCEEARYSVCQRSKVRMATPPTTPATPQGCPFNWKAYRYSCYSFMEHKVSWGQASFTCKQEGGTLVRVNDEFEQSFLTKELYARQGYRYDKAATRYWVDLRYKTSTKEFVWSNDWDVIPYTNWAVGMPFASWAPTTSRPGIISWATQTSCVAMNGQNEVWPGRWITKSCADTAFPLCERPRSGYKQPPLPTLAPEDIPCPPDWIPLGPNCYQINQAKEAIDKKSWLGAEQHCVKQGAHLAYLNNGTENEYLWKNHILNPNSDSSRYWIGLNDRASDSGYKWVSGDAFAYTNWKEGEPNDWDGLEPCVMMDGADGKWNDEKCHLLMDWICSVNRNLVDNMTSITTTPEPTPGATGQCPDGDDWKFFEGNCYYLNTKQQTYREASTLCNGFGAHLVSIQSSIENSFVRAISKHLVTDFIGRGTQRLPGGVAMTVWTGLNELDRSKGHRWSDGSGYKFTNWVPGEPNDFGGGEYCTGLMVASGEWNDMHCSARIPSVCKKNPTSVKPISPSPPTLIDAYCPSGYMGFENDCYKMVVNKRLNWTSAEFTCGTEGGHLAYIVTVESRQNKLHIFLLFVSSAFLTSQLNTAKKADVALWLGLKHGSLHGGVYFQHTDSYMWSSNEDVTYTNWNHGEPNGQNQEACTEMLFNPAGRWNDVSCASERGYICRKPKDGTVKTPPSQDNSGCPQGFIKWENSCYKYISQKGAWGYMDTNLCGSDANLLSIQDPYEYAFVRTFMWKNKLSEDVWIGLTSPANSNSFSWSNSWPVVVTYWGDNEPANFKSQEGCVLMNPGYGEDEGKWRHTVCNEVHTAICKKPLGGIPYPPANTGVCRTAAGENWIPNSDGFCYLFNVDPRYTFDDAERACRSAGGDLASIHSDADTNFITIQMEHLDVVGGNGGTKHVWIGLRKSDKGAFSWTDNSAVFYGNWAQNEPNGVEGNERCTEVYSPSSEWNDVNCQSKRGFICQIKQGKQPATFKTPINEPPTTTPTTEPPIVGPCQLRGWKYYDGSCYLMVSQSNEYLRWNEANDYCKAPGREAHLVSIQNEAENQWIVENLLPTNVEGDAWLGLAELVTDNSLRWTDASPSLTKTSSHSPKLTEALWSVWLCLLPAAMELQESGQLSTASLKELSSARSM</sequence>
<dbReference type="Pfam" id="PF00754">
    <property type="entry name" value="F5_F8_type_C"/>
    <property type="match status" value="1"/>
</dbReference>
<evidence type="ECO:0000256" key="2">
    <source>
        <dbReference type="SAM" id="MobiDB-lite"/>
    </source>
</evidence>
<protein>
    <recommendedName>
        <fullName evidence="8">MRC1</fullName>
    </recommendedName>
</protein>
<feature type="compositionally biased region" description="Pro residues" evidence="2">
    <location>
        <begin position="1372"/>
        <end position="1384"/>
    </location>
</feature>
<evidence type="ECO:0000256" key="1">
    <source>
        <dbReference type="ARBA" id="ARBA00023157"/>
    </source>
</evidence>
<keyword evidence="7" id="KW-1185">Reference proteome</keyword>
<feature type="domain" description="C-type lectin" evidence="4">
    <location>
        <begin position="433"/>
        <end position="574"/>
    </location>
</feature>
<feature type="domain" description="C-type lectin" evidence="4">
    <location>
        <begin position="1397"/>
        <end position="1497"/>
    </location>
</feature>
<dbReference type="Pfam" id="PF00059">
    <property type="entry name" value="Lectin_C"/>
    <property type="match status" value="8"/>
</dbReference>
<dbReference type="PROSITE" id="PS50041">
    <property type="entry name" value="C_TYPE_LECTIN_2"/>
    <property type="match status" value="8"/>
</dbReference>
<reference evidence="6" key="1">
    <citation type="submission" date="2020-06" db="EMBL/GenBank/DDBJ databases">
        <title>Draft genome of Bugula neritina, a colonial animal packing powerful symbionts and potential medicines.</title>
        <authorList>
            <person name="Rayko M."/>
        </authorList>
    </citation>
    <scope>NUCLEOTIDE SEQUENCE [LARGE SCALE GENOMIC DNA]</scope>
    <source>
        <strain evidence="6">Kwan_BN1</strain>
    </source>
</reference>
<dbReference type="Proteomes" id="UP000593567">
    <property type="component" value="Unassembled WGS sequence"/>
</dbReference>
<dbReference type="PROSITE" id="PS01285">
    <property type="entry name" value="FA58C_1"/>
    <property type="match status" value="1"/>
</dbReference>
<name>A0A7J7IXM3_BUGNE</name>
<dbReference type="InterPro" id="IPR050111">
    <property type="entry name" value="C-type_lectin/snaclec_domain"/>
</dbReference>
<feature type="domain" description="WSC" evidence="5">
    <location>
        <begin position="170"/>
        <end position="261"/>
    </location>
</feature>
<gene>
    <name evidence="6" type="ORF">EB796_023071</name>
</gene>
<dbReference type="Pfam" id="PF01822">
    <property type="entry name" value="WSC"/>
    <property type="match status" value="1"/>
</dbReference>
<feature type="domain" description="C-type lectin" evidence="4">
    <location>
        <begin position="1234"/>
        <end position="1357"/>
    </location>
</feature>
<organism evidence="6 7">
    <name type="scientific">Bugula neritina</name>
    <name type="common">Brown bryozoan</name>
    <name type="synonym">Sertularia neritina</name>
    <dbReference type="NCBI Taxonomy" id="10212"/>
    <lineage>
        <taxon>Eukaryota</taxon>
        <taxon>Metazoa</taxon>
        <taxon>Spiralia</taxon>
        <taxon>Lophotrochozoa</taxon>
        <taxon>Bryozoa</taxon>
        <taxon>Gymnolaemata</taxon>
        <taxon>Cheilostomatida</taxon>
        <taxon>Flustrina</taxon>
        <taxon>Buguloidea</taxon>
        <taxon>Bugulidae</taxon>
        <taxon>Bugula</taxon>
    </lineage>
</organism>
<dbReference type="PROSITE" id="PS01286">
    <property type="entry name" value="FA58C_2"/>
    <property type="match status" value="1"/>
</dbReference>
<dbReference type="InterPro" id="IPR002889">
    <property type="entry name" value="WSC_carb-bd"/>
</dbReference>
<dbReference type="FunFam" id="2.60.120.260:FF:000016">
    <property type="entry name" value="Contactin-associated protein-like 4 isoform 1"/>
    <property type="match status" value="1"/>
</dbReference>
<feature type="domain" description="C-type lectin" evidence="4">
    <location>
        <begin position="1085"/>
        <end position="1206"/>
    </location>
</feature>
<dbReference type="PROSITE" id="PS50022">
    <property type="entry name" value="FA58C_3"/>
    <property type="match status" value="1"/>
</dbReference>
<proteinExistence type="predicted"/>
<dbReference type="CDD" id="cd00057">
    <property type="entry name" value="FA58C"/>
    <property type="match status" value="1"/>
</dbReference>
<dbReference type="SUPFAM" id="SSF49785">
    <property type="entry name" value="Galactose-binding domain-like"/>
    <property type="match status" value="1"/>
</dbReference>
<feature type="domain" description="C-type lectin" evidence="4">
    <location>
        <begin position="761"/>
        <end position="892"/>
    </location>
</feature>
<evidence type="ECO:0000259" key="3">
    <source>
        <dbReference type="PROSITE" id="PS50022"/>
    </source>
</evidence>
<evidence type="ECO:0000313" key="6">
    <source>
        <dbReference type="EMBL" id="KAF6018620.1"/>
    </source>
</evidence>